<name>A0A7N0UTR2_KALFE</name>
<accession>A0A7N0UTR2</accession>
<evidence type="ECO:0000313" key="2">
    <source>
        <dbReference type="Proteomes" id="UP000594263"/>
    </source>
</evidence>
<dbReference type="Gramene" id="Kaladp0085s0072.1.v1.1">
    <property type="protein sequence ID" value="Kaladp0085s0072.1.v1.1.CDS.1"/>
    <property type="gene ID" value="Kaladp0085s0072.v1.1"/>
</dbReference>
<keyword evidence="2" id="KW-1185">Reference proteome</keyword>
<reference evidence="1" key="1">
    <citation type="submission" date="2021-01" db="UniProtKB">
        <authorList>
            <consortium name="EnsemblPlants"/>
        </authorList>
    </citation>
    <scope>IDENTIFICATION</scope>
</reference>
<organism evidence="1 2">
    <name type="scientific">Kalanchoe fedtschenkoi</name>
    <name type="common">Lavender scallops</name>
    <name type="synonym">South American air plant</name>
    <dbReference type="NCBI Taxonomy" id="63787"/>
    <lineage>
        <taxon>Eukaryota</taxon>
        <taxon>Viridiplantae</taxon>
        <taxon>Streptophyta</taxon>
        <taxon>Embryophyta</taxon>
        <taxon>Tracheophyta</taxon>
        <taxon>Spermatophyta</taxon>
        <taxon>Magnoliopsida</taxon>
        <taxon>eudicotyledons</taxon>
        <taxon>Gunneridae</taxon>
        <taxon>Pentapetalae</taxon>
        <taxon>Saxifragales</taxon>
        <taxon>Crassulaceae</taxon>
        <taxon>Kalanchoe</taxon>
    </lineage>
</organism>
<evidence type="ECO:0000313" key="1">
    <source>
        <dbReference type="EnsemblPlants" id="Kaladp0085s0072.1.v1.1.CDS.1"/>
    </source>
</evidence>
<dbReference type="AlphaFoldDB" id="A0A7N0UTR2"/>
<dbReference type="EnsemblPlants" id="Kaladp0085s0072.1.v1.1">
    <property type="protein sequence ID" value="Kaladp0085s0072.1.v1.1.CDS.1"/>
    <property type="gene ID" value="Kaladp0085s0072.v1.1"/>
</dbReference>
<proteinExistence type="predicted"/>
<sequence length="140" mass="15960">MGISHIYMLVSFTEFTSKSKDIHLACIMLTLPPWHSISIHHSQTLRLQPQKALEPPLLPHTWHTNQQMKVVHKHTKHSSKSPAETYILLKSTKASVCSLTLTSWISELQGTRYPSGVSSNTLFPKSIIFHLQYPSKVKFQ</sequence>
<dbReference type="Proteomes" id="UP000594263">
    <property type="component" value="Unplaced"/>
</dbReference>
<protein>
    <submittedName>
        <fullName evidence="1">Uncharacterized protein</fullName>
    </submittedName>
</protein>